<evidence type="ECO:0000256" key="2">
    <source>
        <dbReference type="SAM" id="SignalP"/>
    </source>
</evidence>
<feature type="signal peptide" evidence="2">
    <location>
        <begin position="1"/>
        <end position="20"/>
    </location>
</feature>
<proteinExistence type="predicted"/>
<dbReference type="EMBL" id="ML996576">
    <property type="protein sequence ID" value="KAF2756301.1"/>
    <property type="molecule type" value="Genomic_DNA"/>
</dbReference>
<dbReference type="InterPro" id="IPR033481">
    <property type="entry name" value="Dni1/Fig1"/>
</dbReference>
<dbReference type="RefSeq" id="XP_033598752.1">
    <property type="nucleotide sequence ID" value="XM_033750109.1"/>
</dbReference>
<feature type="transmembrane region" description="Helical" evidence="1">
    <location>
        <begin position="206"/>
        <end position="239"/>
    </location>
</feature>
<dbReference type="AlphaFoldDB" id="A0A6A6W5G8"/>
<feature type="chain" id="PRO_5025491613" description="Membrane fusion mating protein FIG1" evidence="2">
    <location>
        <begin position="21"/>
        <end position="245"/>
    </location>
</feature>
<dbReference type="OrthoDB" id="3550957at2759"/>
<protein>
    <recommendedName>
        <fullName evidence="5">Membrane fusion mating protein FIG1</fullName>
    </recommendedName>
</protein>
<dbReference type="GeneID" id="54491163"/>
<keyword evidence="1" id="KW-0812">Transmembrane</keyword>
<dbReference type="Pfam" id="PF12351">
    <property type="entry name" value="Fig1"/>
    <property type="match status" value="1"/>
</dbReference>
<evidence type="ECO:0000256" key="1">
    <source>
        <dbReference type="SAM" id="Phobius"/>
    </source>
</evidence>
<organism evidence="3 4">
    <name type="scientific">Pseudovirgaria hyperparasitica</name>
    <dbReference type="NCBI Taxonomy" id="470096"/>
    <lineage>
        <taxon>Eukaryota</taxon>
        <taxon>Fungi</taxon>
        <taxon>Dikarya</taxon>
        <taxon>Ascomycota</taxon>
        <taxon>Pezizomycotina</taxon>
        <taxon>Dothideomycetes</taxon>
        <taxon>Dothideomycetes incertae sedis</taxon>
        <taxon>Acrospermales</taxon>
        <taxon>Acrospermaceae</taxon>
        <taxon>Pseudovirgaria</taxon>
    </lineage>
</organism>
<feature type="transmembrane region" description="Helical" evidence="1">
    <location>
        <begin position="114"/>
        <end position="134"/>
    </location>
</feature>
<reference evidence="3" key="1">
    <citation type="journal article" date="2020" name="Stud. Mycol.">
        <title>101 Dothideomycetes genomes: a test case for predicting lifestyles and emergence of pathogens.</title>
        <authorList>
            <person name="Haridas S."/>
            <person name="Albert R."/>
            <person name="Binder M."/>
            <person name="Bloem J."/>
            <person name="Labutti K."/>
            <person name="Salamov A."/>
            <person name="Andreopoulos B."/>
            <person name="Baker S."/>
            <person name="Barry K."/>
            <person name="Bills G."/>
            <person name="Bluhm B."/>
            <person name="Cannon C."/>
            <person name="Castanera R."/>
            <person name="Culley D."/>
            <person name="Daum C."/>
            <person name="Ezra D."/>
            <person name="Gonzalez J."/>
            <person name="Henrissat B."/>
            <person name="Kuo A."/>
            <person name="Liang C."/>
            <person name="Lipzen A."/>
            <person name="Lutzoni F."/>
            <person name="Magnuson J."/>
            <person name="Mondo S."/>
            <person name="Nolan M."/>
            <person name="Ohm R."/>
            <person name="Pangilinan J."/>
            <person name="Park H.-J."/>
            <person name="Ramirez L."/>
            <person name="Alfaro M."/>
            <person name="Sun H."/>
            <person name="Tritt A."/>
            <person name="Yoshinaga Y."/>
            <person name="Zwiers L.-H."/>
            <person name="Turgeon B."/>
            <person name="Goodwin S."/>
            <person name="Spatafora J."/>
            <person name="Crous P."/>
            <person name="Grigoriev I."/>
        </authorList>
    </citation>
    <scope>NUCLEOTIDE SEQUENCE</scope>
    <source>
        <strain evidence="3">CBS 121739</strain>
    </source>
</reference>
<evidence type="ECO:0000313" key="4">
    <source>
        <dbReference type="Proteomes" id="UP000799437"/>
    </source>
</evidence>
<dbReference type="GO" id="GO:0043332">
    <property type="term" value="C:mating projection tip"/>
    <property type="evidence" value="ECO:0007669"/>
    <property type="project" value="TreeGrafter"/>
</dbReference>
<accession>A0A6A6W5G8</accession>
<dbReference type="GO" id="GO:0016020">
    <property type="term" value="C:membrane"/>
    <property type="evidence" value="ECO:0007669"/>
    <property type="project" value="InterPro"/>
</dbReference>
<feature type="transmembrane region" description="Helical" evidence="1">
    <location>
        <begin position="165"/>
        <end position="186"/>
    </location>
</feature>
<keyword evidence="4" id="KW-1185">Reference proteome</keyword>
<keyword evidence="1" id="KW-0472">Membrane</keyword>
<keyword evidence="1" id="KW-1133">Transmembrane helix</keyword>
<name>A0A6A6W5G8_9PEZI</name>
<dbReference type="Proteomes" id="UP000799437">
    <property type="component" value="Unassembled WGS sequence"/>
</dbReference>
<dbReference type="GO" id="GO:0000747">
    <property type="term" value="P:conjugation with cellular fusion"/>
    <property type="evidence" value="ECO:0007669"/>
    <property type="project" value="TreeGrafter"/>
</dbReference>
<sequence length="245" mass="26171">MFIGTSGIVLLSVLLAGCSSYATMTAIYPLSISYRNVSGNEAFSPSAQNLSATLASFKGNAMMEVRIGYFGMCARQQNRIWVCGVDGQGIKDQIGAENDPLDLIDTATSFKDDVLFSGLIFMSIVLTSFAVVLLSRFPGWREEQDASTGDTIDVKQFPSRSLSHIALGFVFVASMVALISGLWQHIGAVAAAAMAERTGYGNVKASIGTVAIVLAWLGFTMLALTFIGLLVMVLSIHILDEMTSD</sequence>
<evidence type="ECO:0008006" key="5">
    <source>
        <dbReference type="Google" id="ProtNLM"/>
    </source>
</evidence>
<dbReference type="PANTHER" id="PTHR28092:SF1">
    <property type="entry name" value="FACTOR-INDUCED GENE 1 PROTEIN"/>
    <property type="match status" value="1"/>
</dbReference>
<keyword evidence="2" id="KW-0732">Signal</keyword>
<dbReference type="PANTHER" id="PTHR28092">
    <property type="entry name" value="FACTOR-INDUCED GENE 1 PROTEIN"/>
    <property type="match status" value="1"/>
</dbReference>
<evidence type="ECO:0000313" key="3">
    <source>
        <dbReference type="EMBL" id="KAF2756301.1"/>
    </source>
</evidence>
<gene>
    <name evidence="3" type="ORF">EJ05DRAFT_96853</name>
</gene>